<dbReference type="InterPro" id="IPR001387">
    <property type="entry name" value="Cro/C1-type_HTH"/>
</dbReference>
<dbReference type="InterPro" id="IPR010982">
    <property type="entry name" value="Lambda_DNA-bd_dom_sf"/>
</dbReference>
<name>A0ABS4IVQ5_9BACL</name>
<dbReference type="CDD" id="cd00093">
    <property type="entry name" value="HTH_XRE"/>
    <property type="match status" value="1"/>
</dbReference>
<feature type="domain" description="HTH cro/C1-type" evidence="2">
    <location>
        <begin position="6"/>
        <end position="60"/>
    </location>
</feature>
<dbReference type="SMART" id="SM00530">
    <property type="entry name" value="HTH_XRE"/>
    <property type="match status" value="1"/>
</dbReference>
<accession>A0ABS4IVQ5</accession>
<evidence type="ECO:0000256" key="1">
    <source>
        <dbReference type="ARBA" id="ARBA00023125"/>
    </source>
</evidence>
<dbReference type="PANTHER" id="PTHR46558:SF11">
    <property type="entry name" value="HTH-TYPE TRANSCRIPTIONAL REGULATOR XRE"/>
    <property type="match status" value="1"/>
</dbReference>
<evidence type="ECO:0000313" key="4">
    <source>
        <dbReference type="Proteomes" id="UP001519287"/>
    </source>
</evidence>
<sequence length="116" mass="13852">MFGKRLAEIRNSKGISQYELADRLKFTRTQLANYEQGKREPDFTTLITLADYFNVSLDYLLGRTDQKSIKSEKIMQNVLIYGREKENLTPEEADYLKENLYMLRKYKALWRLKEEN</sequence>
<proteinExistence type="predicted"/>
<evidence type="ECO:0000313" key="3">
    <source>
        <dbReference type="EMBL" id="MBP1991668.1"/>
    </source>
</evidence>
<gene>
    <name evidence="3" type="ORF">J2Z66_003275</name>
</gene>
<organism evidence="3 4">
    <name type="scientific">Paenibacillus eucommiae</name>
    <dbReference type="NCBI Taxonomy" id="1355755"/>
    <lineage>
        <taxon>Bacteria</taxon>
        <taxon>Bacillati</taxon>
        <taxon>Bacillota</taxon>
        <taxon>Bacilli</taxon>
        <taxon>Bacillales</taxon>
        <taxon>Paenibacillaceae</taxon>
        <taxon>Paenibacillus</taxon>
    </lineage>
</organism>
<keyword evidence="1" id="KW-0238">DNA-binding</keyword>
<reference evidence="3 4" key="1">
    <citation type="submission" date="2021-03" db="EMBL/GenBank/DDBJ databases">
        <title>Genomic Encyclopedia of Type Strains, Phase IV (KMG-IV): sequencing the most valuable type-strain genomes for metagenomic binning, comparative biology and taxonomic classification.</title>
        <authorList>
            <person name="Goeker M."/>
        </authorList>
    </citation>
    <scope>NUCLEOTIDE SEQUENCE [LARGE SCALE GENOMIC DNA]</scope>
    <source>
        <strain evidence="3 4">DSM 26048</strain>
    </source>
</reference>
<comment type="caution">
    <text evidence="3">The sequence shown here is derived from an EMBL/GenBank/DDBJ whole genome shotgun (WGS) entry which is preliminary data.</text>
</comment>
<keyword evidence="4" id="KW-1185">Reference proteome</keyword>
<dbReference type="EMBL" id="JAGGLB010000010">
    <property type="protein sequence ID" value="MBP1991668.1"/>
    <property type="molecule type" value="Genomic_DNA"/>
</dbReference>
<dbReference type="Gene3D" id="1.10.260.40">
    <property type="entry name" value="lambda repressor-like DNA-binding domains"/>
    <property type="match status" value="1"/>
</dbReference>
<dbReference type="Proteomes" id="UP001519287">
    <property type="component" value="Unassembled WGS sequence"/>
</dbReference>
<evidence type="ECO:0000259" key="2">
    <source>
        <dbReference type="PROSITE" id="PS50943"/>
    </source>
</evidence>
<dbReference type="RefSeq" id="WP_209972411.1">
    <property type="nucleotide sequence ID" value="NZ_JAGGLB010000010.1"/>
</dbReference>
<dbReference type="SUPFAM" id="SSF47413">
    <property type="entry name" value="lambda repressor-like DNA-binding domains"/>
    <property type="match status" value="1"/>
</dbReference>
<dbReference type="PROSITE" id="PS50943">
    <property type="entry name" value="HTH_CROC1"/>
    <property type="match status" value="1"/>
</dbReference>
<dbReference type="PANTHER" id="PTHR46558">
    <property type="entry name" value="TRACRIPTIONAL REGULATORY PROTEIN-RELATED-RELATED"/>
    <property type="match status" value="1"/>
</dbReference>
<protein>
    <submittedName>
        <fullName evidence="3">Transcriptional regulator with XRE-family HTH domain</fullName>
    </submittedName>
</protein>
<dbReference type="Pfam" id="PF01381">
    <property type="entry name" value="HTH_3"/>
    <property type="match status" value="1"/>
</dbReference>